<dbReference type="Gene3D" id="1.10.3620.10">
    <property type="entry name" value="YdcF like domain"/>
    <property type="match status" value="1"/>
</dbReference>
<gene>
    <name evidence="1" type="ORF">HRR80_001133</name>
</gene>
<dbReference type="GO" id="GO:0005886">
    <property type="term" value="C:plasma membrane"/>
    <property type="evidence" value="ECO:0007669"/>
    <property type="project" value="TreeGrafter"/>
</dbReference>
<reference evidence="1" key="1">
    <citation type="submission" date="2023-01" db="EMBL/GenBank/DDBJ databases">
        <title>Exophiala dermititidis isolated from Cystic Fibrosis Patient.</title>
        <authorList>
            <person name="Kurbessoian T."/>
            <person name="Crocker A."/>
            <person name="Murante D."/>
            <person name="Hogan D.A."/>
            <person name="Stajich J.E."/>
        </authorList>
    </citation>
    <scope>NUCLEOTIDE SEQUENCE</scope>
    <source>
        <strain evidence="1">Ex8</strain>
    </source>
</reference>
<dbReference type="PANTHER" id="PTHR30336">
    <property type="entry name" value="INNER MEMBRANE PROTEIN, PROBABLE PERMEASE"/>
    <property type="match status" value="1"/>
</dbReference>
<dbReference type="Gene3D" id="3.40.50.620">
    <property type="entry name" value="HUPs"/>
    <property type="match status" value="1"/>
</dbReference>
<dbReference type="EMBL" id="JAJGCB010000002">
    <property type="protein sequence ID" value="KAJ8994416.1"/>
    <property type="molecule type" value="Genomic_DNA"/>
</dbReference>
<organism evidence="1 2">
    <name type="scientific">Exophiala dermatitidis</name>
    <name type="common">Black yeast-like fungus</name>
    <name type="synonym">Wangiella dermatitidis</name>
    <dbReference type="NCBI Taxonomy" id="5970"/>
    <lineage>
        <taxon>Eukaryota</taxon>
        <taxon>Fungi</taxon>
        <taxon>Dikarya</taxon>
        <taxon>Ascomycota</taxon>
        <taxon>Pezizomycotina</taxon>
        <taxon>Eurotiomycetes</taxon>
        <taxon>Chaetothyriomycetidae</taxon>
        <taxon>Chaetothyriales</taxon>
        <taxon>Herpotrichiellaceae</taxon>
        <taxon>Exophiala</taxon>
    </lineage>
</organism>
<evidence type="ECO:0000313" key="1">
    <source>
        <dbReference type="EMBL" id="KAJ8994416.1"/>
    </source>
</evidence>
<dbReference type="InterPro" id="IPR051599">
    <property type="entry name" value="Cell_Envelope_Assoc"/>
</dbReference>
<proteinExistence type="predicted"/>
<protein>
    <recommendedName>
        <fullName evidence="3">DUF218 domain-containing protein</fullName>
    </recommendedName>
</protein>
<evidence type="ECO:0000313" key="2">
    <source>
        <dbReference type="Proteomes" id="UP001161757"/>
    </source>
</evidence>
<dbReference type="InterPro" id="IPR014729">
    <property type="entry name" value="Rossmann-like_a/b/a_fold"/>
</dbReference>
<name>A0AAN6EZ71_EXODE</name>
<sequence>MSLPSESTASDINLISKFLSCQTVPSLLSSQPVDVLVFCATAVLPVADNVFSALESRPALAKTLVLCGGIGHSTELLYESIRNSKRYGFLAEKVQGLPEADVLNVILQQCYPKLVEQIRSNALKLLIEKKSTNCGANAVETRRVLESHSVSTPSSVIIVQDATMSLRTLASFQHVYADALPQPEFLTCPTFVPRMSLSPLNSGGGEASKLHFDVPGIDESDLWDDQRFFDLILGEIPRLRDDGNGYGPNGKGYIAHVDIPPDVEAAWSRLRLVLDSNR</sequence>
<dbReference type="Proteomes" id="UP001161757">
    <property type="component" value="Unassembled WGS sequence"/>
</dbReference>
<dbReference type="AlphaFoldDB" id="A0AAN6EZ71"/>
<evidence type="ECO:0008006" key="3">
    <source>
        <dbReference type="Google" id="ProtNLM"/>
    </source>
</evidence>
<accession>A0AAN6EZ71</accession>
<comment type="caution">
    <text evidence="1">The sequence shown here is derived from an EMBL/GenBank/DDBJ whole genome shotgun (WGS) entry which is preliminary data.</text>
</comment>
<dbReference type="PANTHER" id="PTHR30336:SF20">
    <property type="entry name" value="DUF218 DOMAIN-CONTAINING PROTEIN"/>
    <property type="match status" value="1"/>
</dbReference>